<protein>
    <submittedName>
        <fullName evidence="2">DNA/RNA-binding protein Kin17 WH-like domain-containing protein</fullName>
    </submittedName>
</protein>
<dbReference type="WBParaSite" id="ES5_v2.g11320.t1">
    <property type="protein sequence ID" value="ES5_v2.g11320.t1"/>
    <property type="gene ID" value="ES5_v2.g11320"/>
</dbReference>
<name>A0AC34F2W1_9BILA</name>
<accession>A0AC34F2W1</accession>
<reference evidence="2" key="1">
    <citation type="submission" date="2022-11" db="UniProtKB">
        <authorList>
            <consortium name="WormBaseParasite"/>
        </authorList>
    </citation>
    <scope>IDENTIFICATION</scope>
</reference>
<sequence>MPRAEKGSAKAIANKVKSKGLQKLKWFCQMCNKQCRDQNGFKCHLTSESHQRQLLLFAENQNSYLREFSREFESSFMRILRHQFGSKRIRANEVYQEVIKDKGHIHMNSTILRHQFGSKRIRANEVYQEVIKDKGHIHMNSTVWHTLTGFILYLGSSGKCKIDQGEKGWYIQYIDQEEELRRNKIVQRAKKEKDEEERNNELLERQINRALEKEKEAGVEDEEPVQRELIRENDDEKIKISLAPRSLVKTEDEKMDFQPTKVFETSNEKGSSSSSMKRPSSSKSEASSSKRSALDKIMEEEERYKERKNRKDYWLHEDIVVKVVTKKLGSEYYKAKGEIVELVDKYTAKVDVDGDILKLDQGHLETVIPAVGKDMLIVNGGYRGTKATLLEIKERDYSLLLKLKEGLKHGREVTVAYEDASKLA</sequence>
<organism evidence="1 2">
    <name type="scientific">Panagrolaimus sp. ES5</name>
    <dbReference type="NCBI Taxonomy" id="591445"/>
    <lineage>
        <taxon>Eukaryota</taxon>
        <taxon>Metazoa</taxon>
        <taxon>Ecdysozoa</taxon>
        <taxon>Nematoda</taxon>
        <taxon>Chromadorea</taxon>
        <taxon>Rhabditida</taxon>
        <taxon>Tylenchina</taxon>
        <taxon>Panagrolaimomorpha</taxon>
        <taxon>Panagrolaimoidea</taxon>
        <taxon>Panagrolaimidae</taxon>
        <taxon>Panagrolaimus</taxon>
    </lineage>
</organism>
<proteinExistence type="predicted"/>
<evidence type="ECO:0000313" key="2">
    <source>
        <dbReference type="WBParaSite" id="ES5_v2.g11320.t1"/>
    </source>
</evidence>
<dbReference type="Proteomes" id="UP000887579">
    <property type="component" value="Unplaced"/>
</dbReference>
<evidence type="ECO:0000313" key="1">
    <source>
        <dbReference type="Proteomes" id="UP000887579"/>
    </source>
</evidence>